<evidence type="ECO:0000313" key="1">
    <source>
        <dbReference type="EMBL" id="KAH0546324.1"/>
    </source>
</evidence>
<keyword evidence="2" id="KW-1185">Reference proteome</keyword>
<sequence>MKSEVRMAHHGEKSTAQRDRFPHLCLSRASDRGNNILSPISLALTDFSSTLPPEYQIRPYYELLMCKHPVEEVHRRLTCSLHIFEITTAGAATPGVTMIHKDTCAFYHLCYFHKWSRASINKSPRTEYESLSLKITDERIIMLEPSCQETQLTEHFTLCLL</sequence>
<organism evidence="1 2">
    <name type="scientific">Cotesia glomerata</name>
    <name type="common">Lepidopteran parasitic wasp</name>
    <name type="synonym">Apanteles glomeratus</name>
    <dbReference type="NCBI Taxonomy" id="32391"/>
    <lineage>
        <taxon>Eukaryota</taxon>
        <taxon>Metazoa</taxon>
        <taxon>Ecdysozoa</taxon>
        <taxon>Arthropoda</taxon>
        <taxon>Hexapoda</taxon>
        <taxon>Insecta</taxon>
        <taxon>Pterygota</taxon>
        <taxon>Neoptera</taxon>
        <taxon>Endopterygota</taxon>
        <taxon>Hymenoptera</taxon>
        <taxon>Apocrita</taxon>
        <taxon>Ichneumonoidea</taxon>
        <taxon>Braconidae</taxon>
        <taxon>Microgastrinae</taxon>
        <taxon>Cotesia</taxon>
    </lineage>
</organism>
<name>A0AAV7I4S3_COTGL</name>
<comment type="caution">
    <text evidence="1">The sequence shown here is derived from an EMBL/GenBank/DDBJ whole genome shotgun (WGS) entry which is preliminary data.</text>
</comment>
<dbReference type="Proteomes" id="UP000826195">
    <property type="component" value="Unassembled WGS sequence"/>
</dbReference>
<dbReference type="EMBL" id="JAHXZJ010002237">
    <property type="protein sequence ID" value="KAH0546324.1"/>
    <property type="molecule type" value="Genomic_DNA"/>
</dbReference>
<gene>
    <name evidence="1" type="ORF">KQX54_008471</name>
</gene>
<proteinExistence type="predicted"/>
<reference evidence="1 2" key="1">
    <citation type="journal article" date="2021" name="J. Hered.">
        <title>A chromosome-level genome assembly of the parasitoid wasp, Cotesia glomerata (Hymenoptera: Braconidae).</title>
        <authorList>
            <person name="Pinto B.J."/>
            <person name="Weis J.J."/>
            <person name="Gamble T."/>
            <person name="Ode P.J."/>
            <person name="Paul R."/>
            <person name="Zaspel J.M."/>
        </authorList>
    </citation>
    <scope>NUCLEOTIDE SEQUENCE [LARGE SCALE GENOMIC DNA]</scope>
    <source>
        <strain evidence="1">CgM1</strain>
    </source>
</reference>
<protein>
    <submittedName>
        <fullName evidence="1">Uncharacterized protein</fullName>
    </submittedName>
</protein>
<accession>A0AAV7I4S3</accession>
<evidence type="ECO:0000313" key="2">
    <source>
        <dbReference type="Proteomes" id="UP000826195"/>
    </source>
</evidence>
<dbReference type="AlphaFoldDB" id="A0AAV7I4S3"/>